<evidence type="ECO:0000256" key="17">
    <source>
        <dbReference type="ARBA" id="ARBA00047899"/>
    </source>
</evidence>
<evidence type="ECO:0000256" key="23">
    <source>
        <dbReference type="SAM" id="Phobius"/>
    </source>
</evidence>
<feature type="compositionally biased region" description="Basic and acidic residues" evidence="22">
    <location>
        <begin position="489"/>
        <end position="510"/>
    </location>
</feature>
<evidence type="ECO:0000256" key="4">
    <source>
        <dbReference type="ARBA" id="ARBA00022527"/>
    </source>
</evidence>
<keyword evidence="7 24" id="KW-0732">Signal</keyword>
<dbReference type="InterPro" id="IPR036875">
    <property type="entry name" value="Znf_CCHC_sf"/>
</dbReference>
<keyword evidence="14" id="KW-1015">Disulfide bond</keyword>
<comment type="caution">
    <text evidence="30">The sequence shown here is derived from an EMBL/GenBank/DDBJ whole genome shotgun (WGS) entry which is preliminary data.</text>
</comment>
<dbReference type="InterPro" id="IPR003609">
    <property type="entry name" value="Pan_app"/>
</dbReference>
<dbReference type="SMART" id="SM00108">
    <property type="entry name" value="B_lectin"/>
    <property type="match status" value="1"/>
</dbReference>
<dbReference type="PROSITE" id="PS00107">
    <property type="entry name" value="PROTEIN_KINASE_ATP"/>
    <property type="match status" value="1"/>
</dbReference>
<evidence type="ECO:0000256" key="16">
    <source>
        <dbReference type="ARBA" id="ARBA00023180"/>
    </source>
</evidence>
<dbReference type="Gene3D" id="3.30.200.20">
    <property type="entry name" value="Phosphorylase Kinase, domain 1"/>
    <property type="match status" value="1"/>
</dbReference>
<keyword evidence="5" id="KW-0808">Transferase</keyword>
<keyword evidence="3" id="KW-1003">Cell membrane</keyword>
<dbReference type="GO" id="GO:0005524">
    <property type="term" value="F:ATP binding"/>
    <property type="evidence" value="ECO:0007669"/>
    <property type="project" value="UniProtKB-UniRule"/>
</dbReference>
<name>A0A6A3C6U5_HIBSY</name>
<reference evidence="30" key="1">
    <citation type="submission" date="2019-09" db="EMBL/GenBank/DDBJ databases">
        <title>Draft genome information of white flower Hibiscus syriacus.</title>
        <authorList>
            <person name="Kim Y.-M."/>
        </authorList>
    </citation>
    <scope>NUCLEOTIDE SEQUENCE [LARGE SCALE GENOMIC DNA]</scope>
    <source>
        <strain evidence="30">YM2019G1</strain>
    </source>
</reference>
<dbReference type="Gene3D" id="2.90.10.10">
    <property type="entry name" value="Bulb-type lectin domain"/>
    <property type="match status" value="1"/>
</dbReference>
<comment type="catalytic activity">
    <reaction evidence="17">
        <text>L-threonyl-[protein] + ATP = O-phospho-L-threonyl-[protein] + ADP + H(+)</text>
        <dbReference type="Rhea" id="RHEA:46608"/>
        <dbReference type="Rhea" id="RHEA-COMP:11060"/>
        <dbReference type="Rhea" id="RHEA-COMP:11605"/>
        <dbReference type="ChEBI" id="CHEBI:15378"/>
        <dbReference type="ChEBI" id="CHEBI:30013"/>
        <dbReference type="ChEBI" id="CHEBI:30616"/>
        <dbReference type="ChEBI" id="CHEBI:61977"/>
        <dbReference type="ChEBI" id="CHEBI:456216"/>
        <dbReference type="EC" id="2.7.11.1"/>
    </reaction>
</comment>
<proteinExistence type="predicted"/>
<dbReference type="CDD" id="cd01098">
    <property type="entry name" value="PAN_AP_plant"/>
    <property type="match status" value="1"/>
</dbReference>
<evidence type="ECO:0000256" key="22">
    <source>
        <dbReference type="SAM" id="MobiDB-lite"/>
    </source>
</evidence>
<keyword evidence="4" id="KW-0723">Serine/threonine-protein kinase</keyword>
<evidence type="ECO:0000256" key="2">
    <source>
        <dbReference type="ARBA" id="ARBA00012513"/>
    </source>
</evidence>
<dbReference type="EMBL" id="VEPZ02000472">
    <property type="protein sequence ID" value="KAE8724444.1"/>
    <property type="molecule type" value="Genomic_DNA"/>
</dbReference>
<dbReference type="Gene3D" id="1.10.510.10">
    <property type="entry name" value="Transferase(Phosphotransferase) domain 1"/>
    <property type="match status" value="1"/>
</dbReference>
<dbReference type="CDD" id="cd00054">
    <property type="entry name" value="EGF_CA"/>
    <property type="match status" value="1"/>
</dbReference>
<dbReference type="Pfam" id="PF07714">
    <property type="entry name" value="PK_Tyr_Ser-Thr"/>
    <property type="match status" value="1"/>
</dbReference>
<keyword evidence="15" id="KW-0675">Receptor</keyword>
<dbReference type="SMART" id="SM00220">
    <property type="entry name" value="S_TKc"/>
    <property type="match status" value="1"/>
</dbReference>
<dbReference type="SMART" id="SM00343">
    <property type="entry name" value="ZnF_C2HC"/>
    <property type="match status" value="1"/>
</dbReference>
<evidence type="ECO:0000256" key="21">
    <source>
        <dbReference type="PROSITE-ProRule" id="PRU10141"/>
    </source>
</evidence>
<feature type="transmembrane region" description="Helical" evidence="23">
    <location>
        <begin position="436"/>
        <end position="460"/>
    </location>
</feature>
<evidence type="ECO:0000256" key="14">
    <source>
        <dbReference type="ARBA" id="ARBA00023157"/>
    </source>
</evidence>
<keyword evidence="16" id="KW-0325">Glycoprotein</keyword>
<dbReference type="PROSITE" id="PS00108">
    <property type="entry name" value="PROTEIN_KINASE_ST"/>
    <property type="match status" value="1"/>
</dbReference>
<evidence type="ECO:0000256" key="15">
    <source>
        <dbReference type="ARBA" id="ARBA00023170"/>
    </source>
</evidence>
<dbReference type="InterPro" id="IPR017441">
    <property type="entry name" value="Protein_kinase_ATP_BS"/>
</dbReference>
<dbReference type="SUPFAM" id="SSF57196">
    <property type="entry name" value="EGF/Laminin"/>
    <property type="match status" value="1"/>
</dbReference>
<evidence type="ECO:0000256" key="9">
    <source>
        <dbReference type="ARBA" id="ARBA00022741"/>
    </source>
</evidence>
<dbReference type="GO" id="GO:0048544">
    <property type="term" value="P:recognition of pollen"/>
    <property type="evidence" value="ECO:0007669"/>
    <property type="project" value="InterPro"/>
</dbReference>
<dbReference type="CDD" id="cd00028">
    <property type="entry name" value="B_lectin"/>
    <property type="match status" value="1"/>
</dbReference>
<dbReference type="Pfam" id="PF08276">
    <property type="entry name" value="PAN_2"/>
    <property type="match status" value="1"/>
</dbReference>
<dbReference type="EC" id="2.7.11.1" evidence="2"/>
<dbReference type="InterPro" id="IPR001245">
    <property type="entry name" value="Ser-Thr/Tyr_kinase_cat_dom"/>
</dbReference>
<evidence type="ECO:0000256" key="3">
    <source>
        <dbReference type="ARBA" id="ARBA00022475"/>
    </source>
</evidence>
<dbReference type="SMART" id="SM00473">
    <property type="entry name" value="PAN_AP"/>
    <property type="match status" value="1"/>
</dbReference>
<dbReference type="GO" id="GO:0003676">
    <property type="term" value="F:nucleic acid binding"/>
    <property type="evidence" value="ECO:0007669"/>
    <property type="project" value="InterPro"/>
</dbReference>
<evidence type="ECO:0000313" key="30">
    <source>
        <dbReference type="EMBL" id="KAE8724444.1"/>
    </source>
</evidence>
<dbReference type="InterPro" id="IPR001480">
    <property type="entry name" value="Bulb-type_lectin_dom"/>
</dbReference>
<keyword evidence="6 23" id="KW-0812">Transmembrane</keyword>
<dbReference type="SUPFAM" id="SSF51110">
    <property type="entry name" value="alpha-D-mannose-specific plant lectins"/>
    <property type="match status" value="1"/>
</dbReference>
<feature type="chain" id="PRO_5025519806" description="non-specific serine/threonine protein kinase" evidence="24">
    <location>
        <begin position="23"/>
        <end position="1073"/>
    </location>
</feature>
<dbReference type="InterPro" id="IPR001878">
    <property type="entry name" value="Znf_CCHC"/>
</dbReference>
<evidence type="ECO:0000256" key="5">
    <source>
        <dbReference type="ARBA" id="ARBA00022679"/>
    </source>
</evidence>
<dbReference type="PROSITE" id="PS50026">
    <property type="entry name" value="EGF_3"/>
    <property type="match status" value="1"/>
</dbReference>
<dbReference type="PROSITE" id="PS50011">
    <property type="entry name" value="PROTEIN_KINASE_DOM"/>
    <property type="match status" value="1"/>
</dbReference>
<dbReference type="InterPro" id="IPR000858">
    <property type="entry name" value="S_locus_glycoprot_dom"/>
</dbReference>
<evidence type="ECO:0000256" key="6">
    <source>
        <dbReference type="ARBA" id="ARBA00022692"/>
    </source>
</evidence>
<keyword evidence="9 21" id="KW-0547">Nucleotide-binding</keyword>
<evidence type="ECO:0000259" key="26">
    <source>
        <dbReference type="PROSITE" id="PS50026"/>
    </source>
</evidence>
<feature type="binding site" evidence="21">
    <location>
        <position position="791"/>
    </location>
    <ligand>
        <name>ATP</name>
        <dbReference type="ChEBI" id="CHEBI:30616"/>
    </ligand>
</feature>
<gene>
    <name evidence="30" type="ORF">F3Y22_tig00010533pilonHSYRG00419</name>
</gene>
<keyword evidence="31" id="KW-1185">Reference proteome</keyword>
<keyword evidence="19" id="KW-0479">Metal-binding</keyword>
<comment type="catalytic activity">
    <reaction evidence="18">
        <text>L-seryl-[protein] + ATP = O-phospho-L-seryl-[protein] + ADP + H(+)</text>
        <dbReference type="Rhea" id="RHEA:17989"/>
        <dbReference type="Rhea" id="RHEA-COMP:9863"/>
        <dbReference type="Rhea" id="RHEA-COMP:11604"/>
        <dbReference type="ChEBI" id="CHEBI:15378"/>
        <dbReference type="ChEBI" id="CHEBI:29999"/>
        <dbReference type="ChEBI" id="CHEBI:30616"/>
        <dbReference type="ChEBI" id="CHEBI:83421"/>
        <dbReference type="ChEBI" id="CHEBI:456216"/>
        <dbReference type="EC" id="2.7.11.1"/>
    </reaction>
</comment>
<evidence type="ECO:0000313" key="31">
    <source>
        <dbReference type="Proteomes" id="UP000436088"/>
    </source>
</evidence>
<evidence type="ECO:0000259" key="27">
    <source>
        <dbReference type="PROSITE" id="PS50158"/>
    </source>
</evidence>
<dbReference type="AlphaFoldDB" id="A0A6A3C6U5"/>
<evidence type="ECO:0000256" key="10">
    <source>
        <dbReference type="ARBA" id="ARBA00022777"/>
    </source>
</evidence>
<organism evidence="30 31">
    <name type="scientific">Hibiscus syriacus</name>
    <name type="common">Rose of Sharon</name>
    <dbReference type="NCBI Taxonomy" id="106335"/>
    <lineage>
        <taxon>Eukaryota</taxon>
        <taxon>Viridiplantae</taxon>
        <taxon>Streptophyta</taxon>
        <taxon>Embryophyta</taxon>
        <taxon>Tracheophyta</taxon>
        <taxon>Spermatophyta</taxon>
        <taxon>Magnoliopsida</taxon>
        <taxon>eudicotyledons</taxon>
        <taxon>Gunneridae</taxon>
        <taxon>Pentapetalae</taxon>
        <taxon>rosids</taxon>
        <taxon>malvids</taxon>
        <taxon>Malvales</taxon>
        <taxon>Malvaceae</taxon>
        <taxon>Malvoideae</taxon>
        <taxon>Hibiscus</taxon>
    </lineage>
</organism>
<evidence type="ECO:0000256" key="11">
    <source>
        <dbReference type="ARBA" id="ARBA00022840"/>
    </source>
</evidence>
<keyword evidence="13 23" id="KW-0472">Membrane</keyword>
<dbReference type="InterPro" id="IPR008271">
    <property type="entry name" value="Ser/Thr_kinase_AS"/>
</dbReference>
<evidence type="ECO:0000259" key="29">
    <source>
        <dbReference type="PROSITE" id="PS50948"/>
    </source>
</evidence>
<dbReference type="Pfam" id="PF00098">
    <property type="entry name" value="zf-CCHC"/>
    <property type="match status" value="1"/>
</dbReference>
<dbReference type="Pfam" id="PF01453">
    <property type="entry name" value="B_lectin"/>
    <property type="match status" value="1"/>
</dbReference>
<dbReference type="PROSITE" id="PS50927">
    <property type="entry name" value="BULB_LECTIN"/>
    <property type="match status" value="1"/>
</dbReference>
<feature type="domain" description="Apple" evidence="29">
    <location>
        <begin position="341"/>
        <end position="424"/>
    </location>
</feature>
<keyword evidence="20" id="KW-0245">EGF-like domain</keyword>
<evidence type="ECO:0000256" key="7">
    <source>
        <dbReference type="ARBA" id="ARBA00022729"/>
    </source>
</evidence>
<dbReference type="Proteomes" id="UP000436088">
    <property type="component" value="Unassembled WGS sequence"/>
</dbReference>
<dbReference type="PANTHER" id="PTHR27002">
    <property type="entry name" value="RECEPTOR-LIKE SERINE/THREONINE-PROTEIN KINASE SD1-8"/>
    <property type="match status" value="1"/>
</dbReference>
<keyword evidence="8" id="KW-0430">Lectin</keyword>
<protein>
    <recommendedName>
        <fullName evidence="2">non-specific serine/threonine protein kinase</fullName>
        <ecNumber evidence="2">2.7.11.1</ecNumber>
    </recommendedName>
</protein>
<dbReference type="InterPro" id="IPR036426">
    <property type="entry name" value="Bulb-type_lectin_dom_sf"/>
</dbReference>
<evidence type="ECO:0000256" key="18">
    <source>
        <dbReference type="ARBA" id="ARBA00048679"/>
    </source>
</evidence>
<evidence type="ECO:0000256" key="24">
    <source>
        <dbReference type="SAM" id="SignalP"/>
    </source>
</evidence>
<dbReference type="FunFam" id="1.10.510.10:FF:000467">
    <property type="entry name" value="Liguleless narrow1"/>
    <property type="match status" value="1"/>
</dbReference>
<accession>A0A6A3C6U5</accession>
<evidence type="ECO:0000256" key="8">
    <source>
        <dbReference type="ARBA" id="ARBA00022734"/>
    </source>
</evidence>
<dbReference type="GO" id="GO:0004674">
    <property type="term" value="F:protein serine/threonine kinase activity"/>
    <property type="evidence" value="ECO:0007669"/>
    <property type="project" value="UniProtKB-KW"/>
</dbReference>
<feature type="domain" description="Protein kinase" evidence="25">
    <location>
        <begin position="763"/>
        <end position="1050"/>
    </location>
</feature>
<evidence type="ECO:0000256" key="13">
    <source>
        <dbReference type="ARBA" id="ARBA00023136"/>
    </source>
</evidence>
<dbReference type="GO" id="GO:0008270">
    <property type="term" value="F:zinc ion binding"/>
    <property type="evidence" value="ECO:0007669"/>
    <property type="project" value="UniProtKB-KW"/>
</dbReference>
<dbReference type="CDD" id="cd14066">
    <property type="entry name" value="STKc_IRAK"/>
    <property type="match status" value="1"/>
</dbReference>
<dbReference type="GO" id="GO:0005886">
    <property type="term" value="C:plasma membrane"/>
    <property type="evidence" value="ECO:0007669"/>
    <property type="project" value="UniProtKB-SubCell"/>
</dbReference>
<keyword evidence="10" id="KW-0418">Kinase</keyword>
<evidence type="ECO:0000256" key="1">
    <source>
        <dbReference type="ARBA" id="ARBA00004251"/>
    </source>
</evidence>
<dbReference type="Pfam" id="PF14223">
    <property type="entry name" value="Retrotran_gag_2"/>
    <property type="match status" value="1"/>
</dbReference>
<dbReference type="GO" id="GO:0030246">
    <property type="term" value="F:carbohydrate binding"/>
    <property type="evidence" value="ECO:0007669"/>
    <property type="project" value="UniProtKB-KW"/>
</dbReference>
<dbReference type="PROSITE" id="PS50158">
    <property type="entry name" value="ZF_CCHC"/>
    <property type="match status" value="1"/>
</dbReference>
<evidence type="ECO:0000256" key="12">
    <source>
        <dbReference type="ARBA" id="ARBA00022989"/>
    </source>
</evidence>
<dbReference type="PANTHER" id="PTHR27002:SF1095">
    <property type="entry name" value="G-TYPE LECTIN S-RECEPTOR-LIKE SERINE_THREONINE-PROTEIN KINASE RKS1"/>
    <property type="match status" value="1"/>
</dbReference>
<feature type="signal peptide" evidence="24">
    <location>
        <begin position="1"/>
        <end position="22"/>
    </location>
</feature>
<feature type="domain" description="EGF-like" evidence="26">
    <location>
        <begin position="284"/>
        <end position="321"/>
    </location>
</feature>
<dbReference type="Gene3D" id="4.10.60.10">
    <property type="entry name" value="Zinc finger, CCHC-type"/>
    <property type="match status" value="1"/>
</dbReference>
<dbReference type="PROSITE" id="PS50948">
    <property type="entry name" value="PAN"/>
    <property type="match status" value="1"/>
</dbReference>
<dbReference type="FunFam" id="3.30.200.20:FF:000330">
    <property type="entry name" value="G-type lectin S-receptor-like serine/threonine-protein kinase At4g03230"/>
    <property type="match status" value="1"/>
</dbReference>
<feature type="domain" description="CCHC-type" evidence="27">
    <location>
        <begin position="678"/>
        <end position="693"/>
    </location>
</feature>
<keyword evidence="19" id="KW-0862">Zinc</keyword>
<evidence type="ECO:0000256" key="19">
    <source>
        <dbReference type="PROSITE-ProRule" id="PRU00047"/>
    </source>
</evidence>
<dbReference type="InterPro" id="IPR000719">
    <property type="entry name" value="Prot_kinase_dom"/>
</dbReference>
<dbReference type="SUPFAM" id="SSF57756">
    <property type="entry name" value="Retrovirus zinc finger-like domains"/>
    <property type="match status" value="1"/>
</dbReference>
<sequence length="1073" mass="120047">MNPVKWLLRILLVFLLSHYSFSVDTITQHHFIKDNNDEVIVSGGKIFALGFFSPGSSRNRYVGIWYHQIPGKTVVWVANRDNPINDTSGILRIDGRGNLVLFQGNQTVPVWSTNISIAGTRNIIAQILDSGNLVLIRNDSRKTVLWQCFGYPTDTWLSFMKIGFNLRTGLNQSYTSWKSPDDPGVGNYSFRMNPGVSPQMVFYKGSVPLWRSGTWTGQRWSGIPQMTNNFIFNDSFVNTDDEVSFSSDAKNASIITRWVANETGVTQRVIWNNNAQHWIYLTIPKEQCDFYGHCGPNGYCNPYVGDFECTCFPGFEPKSKEAWIVRDRTGGCVRKRGVSMCGNGEGFVRFPHAKVPDTAADALVDMSIGLKQCEEKCPRNFSCIAYASANSETNGGVGCLTWQGDLMDARAYTETGQDLYIRVDKNDLGLIQKKRVLAAIAVSSAIVFLVLVAFMCCLVLKQRRVQVKDILIQSGLYKALKGKPASLFEGKEPDKPSDSSGDKGKSKMSEEEWEELDMRAASQIRLCLAKNVLANVARWSSTKELWENLEEMYKAKSLSNRLYLKEKFHKLQMEEGTKISDHLSALNGIVSEMESIGVEIDDEDKALRLIWSLPSSYEHMQTVLMYGKENVNFSEVTSKLISEERRLKNGENKSSESEALSVCGNRKKYKGSKKKIICWGCGQPGHLKKDCKNGGANSANGSKSSMSTFTHGHWLTVDARIVTIIADGVNEDSLEEKETDETRRNGDLAFFDLSTIAAATDNFSTDNKLGQGGFGLVYKGVLFNGKEIAVKRLSKQSGQGVQEFKNEILLIAKLQHRNLVRMLGCCIEGEEKMLIYEFLPNKSLDSIIFDTDESKSSVLDWKKRFEIICGIARGMLYLHEDSRLRVIHRDLKASNVLLDATMNPKISDFGMARIFGEDQTEADTKHIVGTYGYMSPEYAMEGHFSVKSDVYSFGVLLLEIITGKKISSPFPDSPSLNLVGHVWEQWKEDRAMEVVDSTLGDSYSADEILNCFQIGLLCVQEHATQRPTMSTVVSMLSNESTLPSPEQPAFIEKKSLEEANSVNVVSITMIEAR</sequence>
<dbReference type="FunFam" id="2.90.10.10:FF:000029">
    <property type="entry name" value="G-type lectin S-receptor-like serine/threonine-protein kinase"/>
    <property type="match status" value="1"/>
</dbReference>
<dbReference type="SUPFAM" id="SSF56112">
    <property type="entry name" value="Protein kinase-like (PK-like)"/>
    <property type="match status" value="1"/>
</dbReference>
<keyword evidence="11 21" id="KW-0067">ATP-binding</keyword>
<comment type="subcellular location">
    <subcellularLocation>
        <location evidence="1">Cell membrane</location>
        <topology evidence="1">Single-pass type I membrane protein</topology>
    </subcellularLocation>
</comment>
<evidence type="ECO:0000256" key="20">
    <source>
        <dbReference type="PROSITE-ProRule" id="PRU00076"/>
    </source>
</evidence>
<feature type="region of interest" description="Disordered" evidence="22">
    <location>
        <begin position="487"/>
        <end position="512"/>
    </location>
</feature>
<keyword evidence="12 23" id="KW-1133">Transmembrane helix</keyword>
<feature type="domain" description="Bulb-type lectin" evidence="28">
    <location>
        <begin position="23"/>
        <end position="148"/>
    </location>
</feature>
<dbReference type="InterPro" id="IPR011009">
    <property type="entry name" value="Kinase-like_dom_sf"/>
</dbReference>
<comment type="caution">
    <text evidence="20">Lacks conserved residue(s) required for the propagation of feature annotation.</text>
</comment>
<evidence type="ECO:0000259" key="28">
    <source>
        <dbReference type="PROSITE" id="PS50927"/>
    </source>
</evidence>
<evidence type="ECO:0000259" key="25">
    <source>
        <dbReference type="PROSITE" id="PS50011"/>
    </source>
</evidence>
<keyword evidence="19" id="KW-0863">Zinc-finger</keyword>
<dbReference type="InterPro" id="IPR000742">
    <property type="entry name" value="EGF"/>
</dbReference>
<dbReference type="Pfam" id="PF00954">
    <property type="entry name" value="S_locus_glycop"/>
    <property type="match status" value="1"/>
</dbReference>